<dbReference type="Gene3D" id="3.30.1930.10">
    <property type="entry name" value="capsid protein of prophage domain"/>
    <property type="match status" value="1"/>
</dbReference>
<keyword evidence="2" id="KW-1185">Reference proteome</keyword>
<sequence>MAISMYDTVALIRVVENVFEPSQFLLDTFFPNTVQSDTEYVAIDVLDGQRRLAPFVNPLQEGKLVEQLGIRTPTFKPPYLKPKVRIDPTRPLRRSLGERVGGDMTPMEREAINLRFELEEQIRMINRRLEWMAGRAMADGALTVVGEGVPQTSINFGRDAALNVTLSGANRWGQSGVSPVSMIETWGGLVLQKSGYPVTDVVFTPSAWAYFRADPRFAQIVASLANGIPGLQAAGVVAQTGGQLLGQWGQFRLWLYYDFYVDPVDNQQKPTLPDGTVLMGSRNIDGVRAFATIIDTEIGYPSIPYAPKSWVTHDPGARWLMTQSAPLVIPSRVNASFAAMVI</sequence>
<dbReference type="AlphaFoldDB" id="A0A940MWM5"/>
<dbReference type="HAMAP" id="MF_04133">
    <property type="entry name" value="CAPSID_LAMBDA"/>
    <property type="match status" value="1"/>
</dbReference>
<comment type="caution">
    <text evidence="1">The sequence shown here is derived from an EMBL/GenBank/DDBJ whole genome shotgun (WGS) entry which is preliminary data.</text>
</comment>
<protein>
    <submittedName>
        <fullName evidence="1">Major capsid protein</fullName>
    </submittedName>
</protein>
<dbReference type="Proteomes" id="UP000677537">
    <property type="component" value="Unassembled WGS sequence"/>
</dbReference>
<dbReference type="EMBL" id="JAGIZA010000003">
    <property type="protein sequence ID" value="MBP0492174.1"/>
    <property type="molecule type" value="Genomic_DNA"/>
</dbReference>
<name>A0A940MWM5_9PROT</name>
<gene>
    <name evidence="1" type="ORF">J5Y10_05210</name>
</gene>
<proteinExistence type="inferred from homology"/>
<accession>A0A940MWM5</accession>
<organism evidence="1 2">
    <name type="scientific">Roseomonas indoligenes</name>
    <dbReference type="NCBI Taxonomy" id="2820811"/>
    <lineage>
        <taxon>Bacteria</taxon>
        <taxon>Pseudomonadati</taxon>
        <taxon>Pseudomonadota</taxon>
        <taxon>Alphaproteobacteria</taxon>
        <taxon>Acetobacterales</taxon>
        <taxon>Roseomonadaceae</taxon>
        <taxon>Roseomonas</taxon>
    </lineage>
</organism>
<dbReference type="Pfam" id="PF03864">
    <property type="entry name" value="Phage_cap_E"/>
    <property type="match status" value="1"/>
</dbReference>
<dbReference type="Gene3D" id="3.15.30.10">
    <property type="entry name" value="putative capsid protein of prophage domain like"/>
    <property type="match status" value="1"/>
</dbReference>
<evidence type="ECO:0000313" key="1">
    <source>
        <dbReference type="EMBL" id="MBP0492174.1"/>
    </source>
</evidence>
<dbReference type="RefSeq" id="WP_209371521.1">
    <property type="nucleotide sequence ID" value="NZ_JAGIZA010000003.1"/>
</dbReference>
<evidence type="ECO:0000313" key="2">
    <source>
        <dbReference type="Proteomes" id="UP000677537"/>
    </source>
</evidence>
<dbReference type="InterPro" id="IPR005564">
    <property type="entry name" value="Major_capsid_GpE"/>
</dbReference>
<reference evidence="1" key="1">
    <citation type="submission" date="2021-03" db="EMBL/GenBank/DDBJ databases">
        <authorList>
            <person name="So Y."/>
        </authorList>
    </citation>
    <scope>NUCLEOTIDE SEQUENCE</scope>
    <source>
        <strain evidence="1">SG15</strain>
    </source>
</reference>